<name>A0ABS2AUA6_9ACTN</name>
<organism evidence="2 3">
    <name type="scientific">Paractinoplanes ovalisporus</name>
    <dbReference type="NCBI Taxonomy" id="2810368"/>
    <lineage>
        <taxon>Bacteria</taxon>
        <taxon>Bacillati</taxon>
        <taxon>Actinomycetota</taxon>
        <taxon>Actinomycetes</taxon>
        <taxon>Micromonosporales</taxon>
        <taxon>Micromonosporaceae</taxon>
        <taxon>Paractinoplanes</taxon>
    </lineage>
</organism>
<reference evidence="2 3" key="1">
    <citation type="submission" date="2021-01" db="EMBL/GenBank/DDBJ databases">
        <title>Actinoplanes sp. nov. LDG1-06 isolated from lichen.</title>
        <authorList>
            <person name="Saeng-In P."/>
            <person name="Phongsopitanun W."/>
            <person name="Kanchanasin P."/>
            <person name="Yuki M."/>
            <person name="Kudo T."/>
            <person name="Ohkuma M."/>
            <person name="Tanasupawat S."/>
        </authorList>
    </citation>
    <scope>NUCLEOTIDE SEQUENCE [LARGE SCALE GENOMIC DNA]</scope>
    <source>
        <strain evidence="2 3">LDG1-06</strain>
    </source>
</reference>
<gene>
    <name evidence="2" type="ORF">JIG36_48670</name>
</gene>
<evidence type="ECO:0000313" key="2">
    <source>
        <dbReference type="EMBL" id="MBM2623396.1"/>
    </source>
</evidence>
<proteinExistence type="predicted"/>
<protein>
    <recommendedName>
        <fullName evidence="4">GIY-YIG endonuclease</fullName>
    </recommendedName>
</protein>
<accession>A0ABS2AUA6</accession>
<dbReference type="EMBL" id="JAENHP010000035">
    <property type="protein sequence ID" value="MBM2623396.1"/>
    <property type="molecule type" value="Genomic_DNA"/>
</dbReference>
<comment type="caution">
    <text evidence="2">The sequence shown here is derived from an EMBL/GenBank/DDBJ whole genome shotgun (WGS) entry which is preliminary data.</text>
</comment>
<sequence>MAIIEKVLAAAGVPPASKSGVYAWLESQDKNAQVLYIGEAESLKKRIGKESNFVQNFVLNRKKGAGLWEASGCGLEPVLAAFPERRCLTWPVEKSERRHVQTALIRLSALTGGTPPAQGAGWDYDRGHTHTDRRASELLYTWFANPTVTHLAERSHANLGVRAAPSSTRGHNAGMTQPTQVTNHGNATKYVASIEYIDAIADSGKNRFEIRNPTGGGDLVVSIYDKSGTRVNMDVQIKSDVVVLTTGRLPEDFKYSVVLVG</sequence>
<evidence type="ECO:0008006" key="4">
    <source>
        <dbReference type="Google" id="ProtNLM"/>
    </source>
</evidence>
<feature type="compositionally biased region" description="Polar residues" evidence="1">
    <location>
        <begin position="165"/>
        <end position="182"/>
    </location>
</feature>
<dbReference type="Proteomes" id="UP000632138">
    <property type="component" value="Unassembled WGS sequence"/>
</dbReference>
<keyword evidence="3" id="KW-1185">Reference proteome</keyword>
<feature type="region of interest" description="Disordered" evidence="1">
    <location>
        <begin position="163"/>
        <end position="182"/>
    </location>
</feature>
<dbReference type="RefSeq" id="WP_203383748.1">
    <property type="nucleotide sequence ID" value="NZ_JAENHP010000035.1"/>
</dbReference>
<evidence type="ECO:0000313" key="3">
    <source>
        <dbReference type="Proteomes" id="UP000632138"/>
    </source>
</evidence>
<evidence type="ECO:0000256" key="1">
    <source>
        <dbReference type="SAM" id="MobiDB-lite"/>
    </source>
</evidence>